<evidence type="ECO:0008006" key="4">
    <source>
        <dbReference type="Google" id="ProtNLM"/>
    </source>
</evidence>
<evidence type="ECO:0000313" key="3">
    <source>
        <dbReference type="Proteomes" id="UP000694425"/>
    </source>
</evidence>
<feature type="compositionally biased region" description="Low complexity" evidence="1">
    <location>
        <begin position="141"/>
        <end position="150"/>
    </location>
</feature>
<reference evidence="2" key="2">
    <citation type="submission" date="2025-09" db="UniProtKB">
        <authorList>
            <consortium name="Ensembl"/>
        </authorList>
    </citation>
    <scope>IDENTIFICATION</scope>
</reference>
<feature type="region of interest" description="Disordered" evidence="1">
    <location>
        <begin position="96"/>
        <end position="206"/>
    </location>
</feature>
<accession>A0A8C7AY01</accession>
<proteinExistence type="predicted"/>
<evidence type="ECO:0000256" key="1">
    <source>
        <dbReference type="SAM" id="MobiDB-lite"/>
    </source>
</evidence>
<keyword evidence="3" id="KW-1185">Reference proteome</keyword>
<dbReference type="InterPro" id="IPR010736">
    <property type="entry name" value="SHIPPO-rpt"/>
</dbReference>
<dbReference type="Ensembl" id="ENSNVIT00000014422.1">
    <property type="protein sequence ID" value="ENSNVIP00000012272.1"/>
    <property type="gene ID" value="ENSNVIG00000009754.1"/>
</dbReference>
<dbReference type="Proteomes" id="UP000694425">
    <property type="component" value="Unplaced"/>
</dbReference>
<organism evidence="2 3">
    <name type="scientific">Neovison vison</name>
    <name type="common">American mink</name>
    <name type="synonym">Mustela vison</name>
    <dbReference type="NCBI Taxonomy" id="452646"/>
    <lineage>
        <taxon>Eukaryota</taxon>
        <taxon>Metazoa</taxon>
        <taxon>Chordata</taxon>
        <taxon>Craniata</taxon>
        <taxon>Vertebrata</taxon>
        <taxon>Euteleostomi</taxon>
        <taxon>Mammalia</taxon>
        <taxon>Eutheria</taxon>
        <taxon>Laurasiatheria</taxon>
        <taxon>Carnivora</taxon>
        <taxon>Caniformia</taxon>
        <taxon>Musteloidea</taxon>
        <taxon>Mustelidae</taxon>
        <taxon>Mustelinae</taxon>
        <taxon>Neogale</taxon>
    </lineage>
</organism>
<evidence type="ECO:0000313" key="2">
    <source>
        <dbReference type="Ensembl" id="ENSNVIP00000012272.1"/>
    </source>
</evidence>
<dbReference type="Pfam" id="PF07004">
    <property type="entry name" value="SHIPPO-rpt"/>
    <property type="match status" value="2"/>
</dbReference>
<protein>
    <recommendedName>
        <fullName evidence="4">Protein STPG3</fullName>
    </recommendedName>
</protein>
<reference evidence="2" key="1">
    <citation type="submission" date="2025-08" db="UniProtKB">
        <authorList>
            <consortium name="Ensembl"/>
        </authorList>
    </citation>
    <scope>IDENTIFICATION</scope>
</reference>
<feature type="compositionally biased region" description="Polar residues" evidence="1">
    <location>
        <begin position="181"/>
        <end position="198"/>
    </location>
</feature>
<dbReference type="AlphaFoldDB" id="A0A8C7AY01"/>
<dbReference type="GeneTree" id="ENSGT00390000009524"/>
<sequence>MNFDQKAVKFLANFYISGGQHWTHGSLRQRPLVPARPKATVFLWGPQPGASGEMWPPGVQELQAGLRMEPGFLREHPPICAQNRRELWLERRPPIVTDLQTPGPAKYPVPDASVRESSPHPHFSIGRRCRTRGPRAGGAGHRPQPQLQGPPQAPPDEKLPGPNTYDVFPGCRLQNPRPPAFSTSRSPAFASWLSSSRSPGPAAHHVEGCSNSRFPAAPGVVIQGVRRPKRHDTGPFCTL</sequence>
<name>A0A8C7AY01_NEOVI</name>